<keyword evidence="1" id="KW-0067">ATP-binding</keyword>
<keyword evidence="1" id="KW-0547">Nucleotide-binding</keyword>
<organism evidence="1 2">
    <name type="scientific">Petralouisia muris</name>
    <dbReference type="NCBI Taxonomy" id="3032872"/>
    <lineage>
        <taxon>Bacteria</taxon>
        <taxon>Bacillati</taxon>
        <taxon>Bacillota</taxon>
        <taxon>Clostridia</taxon>
        <taxon>Lachnospirales</taxon>
        <taxon>Lachnospiraceae</taxon>
        <taxon>Petralouisia</taxon>
    </lineage>
</organism>
<protein>
    <submittedName>
        <fullName evidence="1">ABC transporter ATP-binding protein</fullName>
    </submittedName>
</protein>
<name>A0AC61RR57_9FIRM</name>
<reference evidence="1" key="1">
    <citation type="submission" date="2019-04" db="EMBL/GenBank/DDBJ databases">
        <title>Microbes associate with the intestines of laboratory mice.</title>
        <authorList>
            <person name="Navarre W."/>
            <person name="Wong E."/>
            <person name="Huang K."/>
            <person name="Tropini C."/>
            <person name="Ng K."/>
            <person name="Yu B."/>
        </authorList>
    </citation>
    <scope>NUCLEOTIDE SEQUENCE</scope>
    <source>
        <strain evidence="1">NM01_1-7b</strain>
    </source>
</reference>
<comment type="caution">
    <text evidence="1">The sequence shown here is derived from an EMBL/GenBank/DDBJ whole genome shotgun (WGS) entry which is preliminary data.</text>
</comment>
<evidence type="ECO:0000313" key="1">
    <source>
        <dbReference type="EMBL" id="TGY91566.1"/>
    </source>
</evidence>
<evidence type="ECO:0000313" key="2">
    <source>
        <dbReference type="Proteomes" id="UP000304953"/>
    </source>
</evidence>
<dbReference type="Proteomes" id="UP000304953">
    <property type="component" value="Unassembled WGS sequence"/>
</dbReference>
<dbReference type="EMBL" id="SRYA01000053">
    <property type="protein sequence ID" value="TGY91566.1"/>
    <property type="molecule type" value="Genomic_DNA"/>
</dbReference>
<sequence>MENIILQTHGISVKYGDFLALDDVSISLKNKHIYGFIGENGAGKTTLMKVLTGLLYPTNGDFSLFGKNKPCDILKMRRHIGSTIEAPALYPEYSAYRNLELQRILIGNPDKEICDKLLGMVGLTEVKDKKVGKFSMGMKQRLSIAMALVGKPRLLILDEPINGLDPKNISELRSLLKRLNEENDVTLFLSSHILNELYLLATDYYIIHKGRIIKSITHDELDKKLSVTGQSLEEYFLSITGGDSNV</sequence>
<gene>
    <name evidence="1" type="ORF">E5329_20370</name>
</gene>
<proteinExistence type="predicted"/>
<accession>A0AC61RR57</accession>
<keyword evidence="2" id="KW-1185">Reference proteome</keyword>